<protein>
    <submittedName>
        <fullName evidence="1">Uncharacterized protein</fullName>
    </submittedName>
</protein>
<accession>S4P3I6</accession>
<proteinExistence type="predicted"/>
<sequence>TQYTINIRQSDKSLEKLRINRILLYNFIFKYTLYTEHLTTGANSVLRYIQWSIVFTHFISMEGNNTQFYSVNMKLNYCRVIFVYI</sequence>
<evidence type="ECO:0000313" key="1">
    <source>
        <dbReference type="EMBL" id="JAA83073.1"/>
    </source>
</evidence>
<feature type="non-terminal residue" evidence="1">
    <location>
        <position position="85"/>
    </location>
</feature>
<dbReference type="AlphaFoldDB" id="S4P3I6"/>
<feature type="non-terminal residue" evidence="1">
    <location>
        <position position="1"/>
    </location>
</feature>
<organism evidence="1">
    <name type="scientific">Pararge aegeria</name>
    <name type="common">speckled wood butterfly</name>
    <dbReference type="NCBI Taxonomy" id="116150"/>
    <lineage>
        <taxon>Eukaryota</taxon>
        <taxon>Metazoa</taxon>
        <taxon>Ecdysozoa</taxon>
        <taxon>Arthropoda</taxon>
        <taxon>Hexapoda</taxon>
        <taxon>Insecta</taxon>
        <taxon>Pterygota</taxon>
        <taxon>Neoptera</taxon>
        <taxon>Endopterygota</taxon>
        <taxon>Lepidoptera</taxon>
        <taxon>Glossata</taxon>
        <taxon>Ditrysia</taxon>
        <taxon>Papilionoidea</taxon>
        <taxon>Nymphalidae</taxon>
        <taxon>Satyrinae</taxon>
        <taxon>Satyrini</taxon>
        <taxon>Parargina</taxon>
        <taxon>Pararge</taxon>
    </lineage>
</organism>
<reference evidence="1" key="1">
    <citation type="journal article" date="2013" name="BMC Genomics">
        <title>Unscrambling butterfly oogenesis.</title>
        <authorList>
            <person name="Carter J.M."/>
            <person name="Baker S.C."/>
            <person name="Pink R."/>
            <person name="Carter D.R."/>
            <person name="Collins A."/>
            <person name="Tomlin J."/>
            <person name="Gibbs M."/>
            <person name="Breuker C.J."/>
        </authorList>
    </citation>
    <scope>NUCLEOTIDE SEQUENCE</scope>
    <source>
        <tissue evidence="1">Ovary</tissue>
    </source>
</reference>
<reference evidence="1" key="2">
    <citation type="submission" date="2013-05" db="EMBL/GenBank/DDBJ databases">
        <authorList>
            <person name="Carter J.-M."/>
            <person name="Baker S.C."/>
            <person name="Pink R."/>
            <person name="Carter D.R.F."/>
            <person name="Collins A."/>
            <person name="Tomlin J."/>
            <person name="Gibbs M."/>
            <person name="Breuker C.J."/>
        </authorList>
    </citation>
    <scope>NUCLEOTIDE SEQUENCE</scope>
    <source>
        <tissue evidence="1">Ovary</tissue>
    </source>
</reference>
<dbReference type="EMBL" id="GAIX01009487">
    <property type="protein sequence ID" value="JAA83073.1"/>
    <property type="molecule type" value="Transcribed_RNA"/>
</dbReference>
<name>S4P3I6_9NEOP</name>